<evidence type="ECO:0000256" key="1">
    <source>
        <dbReference type="ARBA" id="ARBA00004418"/>
    </source>
</evidence>
<evidence type="ECO:0000313" key="7">
    <source>
        <dbReference type="EMBL" id="PYI53829.1"/>
    </source>
</evidence>
<evidence type="ECO:0000256" key="3">
    <source>
        <dbReference type="ARBA" id="ARBA00022764"/>
    </source>
</evidence>
<keyword evidence="8" id="KW-1185">Reference proteome</keyword>
<feature type="domain" description="Heparin-sulfate lyase N-terminal" evidence="6">
    <location>
        <begin position="56"/>
        <end position="389"/>
    </location>
</feature>
<evidence type="ECO:0000256" key="2">
    <source>
        <dbReference type="ARBA" id="ARBA00022729"/>
    </source>
</evidence>
<dbReference type="OrthoDB" id="7335480at2"/>
<dbReference type="Pfam" id="PF07940">
    <property type="entry name" value="Hepar_II_III_C"/>
    <property type="match status" value="1"/>
</dbReference>
<evidence type="ECO:0000259" key="5">
    <source>
        <dbReference type="Pfam" id="PF07940"/>
    </source>
</evidence>
<name>A0A2V5K3J6_9BACL</name>
<dbReference type="RefSeq" id="WP_110840817.1">
    <property type="nucleotide sequence ID" value="NZ_QJVJ01000006.1"/>
</dbReference>
<dbReference type="EMBL" id="QJVJ01000006">
    <property type="protein sequence ID" value="PYI53829.1"/>
    <property type="molecule type" value="Genomic_DNA"/>
</dbReference>
<dbReference type="InterPro" id="IPR008929">
    <property type="entry name" value="Chondroitin_lyas"/>
</dbReference>
<evidence type="ECO:0000313" key="8">
    <source>
        <dbReference type="Proteomes" id="UP000247476"/>
    </source>
</evidence>
<sequence>MNESVRLDRSRSGPLRPPHAVRLALAFAAALFVLLTAAAATGHAYTDTSNMTDAAFFDKLDLDAPGLATVKTHVQNGDYAAAKASLLAYYRSRTSPVHFDVGTTPVTSPMSSTADELADYTFKFTDGQVRDFNGNIDWAYHWNPGDPTQFGGPHYYIMDFMMNAILAPSYNALPAADPRRTQYADTWMKFTLEYVADEGNSLAFGTDNNQLDMAKRVANWISAYTVFKNDAVVDANGHTAFLKHMWQMADMLYDGIEGTSGNNWYMSLAWSIYSAGVYFPEFKDAENWRMRGEGATYKYMRKNVKGDGMNVEPTENYHLYSLSLANRLQKLGAMNGYSVLGDLQEVLERGGEALMDLTLPNFEVPMIGDTSDKSLGTGSVLNDYATYYGRTDFQYVGTKGAQGTVPSNLSVLYPNSFAVMRSGWGANDAYMMIENQDTDYTGSHNHPDDLSLMMYALGKRLIVDPGVNNYLDIPSSNWLRKTTKAHNTVEPNGNTQSNLDRRHIKWYSNGGFDFYHGQHSDYAPIVHERKIFFAKPDFWIVSDRMTGSSIANAYKQYWHFMPTSVTLDGATKRASTSFAGEANVKIVPADPGSTTATVHTDGYYSDAAGVVQSGVSYLSYGKTATGSATFDTVLFPQAPGQNRNPTVARLATGAASTVATALKIEHDAGNGGNVSYYYLSHETAPATRSFDAFTTDGEVAYVEKTPAGALRSASIARGTSLKDGTTSLIAATATVHHLSVRYDGPTLELYSSDVLAPTVTIYAPGVTAVKLNGSAIAFAPSGGFVTVGGQSSPSAGTPVLNDSFDVAGLTSETRDFENGSAAGLEPKAGTWSVDTQGTSKVYRQSASSQTSAAAVTVSKWTDALVEAKVTTLASNGSYNGVGLYARYQDPANNYHFQYYTNGGSPQLVITKNFNGTSTNLASVPYTMSHNTTYTLKAIASGNVLKFYVNNVLQLTAYDTDILIGRAGLGTHRRDAYFDDMKVTEIVDGDRWDIGKGHFLINNFELYSDSLNETSSEIRTRSQNDWSDTIGEAKVKVVAWGTAPGRAGIVARSLGGNDGYRFVAYNDGSARKLRIEKVVDGQAAEAAPVVLAEKPYTFNAGTSYTFRAVADGGMLKFYVNGTEELAAYDTLLSKGGFGLHASKAQIRFDDVSVQLIP</sequence>
<dbReference type="PANTHER" id="PTHR39210:SF1">
    <property type="entry name" value="HEPARIN-SULFATE LYASE"/>
    <property type="match status" value="1"/>
</dbReference>
<dbReference type="Pfam" id="PF16889">
    <property type="entry name" value="Hepar_II_III_N"/>
    <property type="match status" value="1"/>
</dbReference>
<accession>A0A2V5K3J6</accession>
<feature type="domain" description="Heparinase II/III-like C-terminal" evidence="5">
    <location>
        <begin position="438"/>
        <end position="582"/>
    </location>
</feature>
<dbReference type="GO" id="GO:0016829">
    <property type="term" value="F:lyase activity"/>
    <property type="evidence" value="ECO:0007669"/>
    <property type="project" value="UniProtKB-KW"/>
</dbReference>
<protein>
    <submittedName>
        <fullName evidence="7">Uncharacterized protein</fullName>
    </submittedName>
</protein>
<dbReference type="AlphaFoldDB" id="A0A2V5K3J6"/>
<proteinExistence type="predicted"/>
<evidence type="ECO:0000259" key="6">
    <source>
        <dbReference type="Pfam" id="PF16889"/>
    </source>
</evidence>
<organism evidence="7 8">
    <name type="scientific">Paenibacillus flagellatus</name>
    <dbReference type="NCBI Taxonomy" id="2211139"/>
    <lineage>
        <taxon>Bacteria</taxon>
        <taxon>Bacillati</taxon>
        <taxon>Bacillota</taxon>
        <taxon>Bacilli</taxon>
        <taxon>Bacillales</taxon>
        <taxon>Paenibacillaceae</taxon>
        <taxon>Paenibacillus</taxon>
    </lineage>
</organism>
<dbReference type="InterPro" id="IPR031680">
    <property type="entry name" value="Hepar_II_III_N"/>
</dbReference>
<dbReference type="Gene3D" id="1.50.10.100">
    <property type="entry name" value="Chondroitin AC/alginate lyase"/>
    <property type="match status" value="1"/>
</dbReference>
<dbReference type="Gene3D" id="2.60.120.560">
    <property type="entry name" value="Exo-inulinase, domain 1"/>
    <property type="match status" value="2"/>
</dbReference>
<dbReference type="InterPro" id="IPR012480">
    <property type="entry name" value="Hepar_II_III_C"/>
</dbReference>
<keyword evidence="3" id="KW-0574">Periplasm</keyword>
<dbReference type="Proteomes" id="UP000247476">
    <property type="component" value="Unassembled WGS sequence"/>
</dbReference>
<evidence type="ECO:0000256" key="4">
    <source>
        <dbReference type="ARBA" id="ARBA00023239"/>
    </source>
</evidence>
<dbReference type="GO" id="GO:0042597">
    <property type="term" value="C:periplasmic space"/>
    <property type="evidence" value="ECO:0007669"/>
    <property type="project" value="UniProtKB-SubCell"/>
</dbReference>
<comment type="caution">
    <text evidence="7">The sequence shown here is derived from an EMBL/GenBank/DDBJ whole genome shotgun (WGS) entry which is preliminary data.</text>
</comment>
<dbReference type="SUPFAM" id="SSF48230">
    <property type="entry name" value="Chondroitin AC/alginate lyase"/>
    <property type="match status" value="1"/>
</dbReference>
<gene>
    <name evidence="7" type="ORF">DLM86_14830</name>
</gene>
<keyword evidence="4" id="KW-0456">Lyase</keyword>
<dbReference type="PANTHER" id="PTHR39210">
    <property type="entry name" value="HEPARIN-SULFATE LYASE"/>
    <property type="match status" value="1"/>
</dbReference>
<reference evidence="7 8" key="1">
    <citation type="submission" date="2018-05" db="EMBL/GenBank/DDBJ databases">
        <title>Paenibacillus flagellatus sp. nov., isolated from selenium mineral soil.</title>
        <authorList>
            <person name="Dai X."/>
        </authorList>
    </citation>
    <scope>NUCLEOTIDE SEQUENCE [LARGE SCALE GENOMIC DNA]</scope>
    <source>
        <strain evidence="7 8">DXL2</strain>
    </source>
</reference>
<keyword evidence="2" id="KW-0732">Signal</keyword>
<dbReference type="Gene3D" id="2.70.98.70">
    <property type="match status" value="1"/>
</dbReference>
<comment type="subcellular location">
    <subcellularLocation>
        <location evidence="1">Periplasm</location>
    </subcellularLocation>
</comment>